<accession>A0A210PMJ8</accession>
<gene>
    <name evidence="3" type="ORF">KP79_PYT21367</name>
</gene>
<comment type="function">
    <text evidence="2">May mediate accelerated ATP-independent bidirectional transbilayer migration of phospholipids upon binding calcium ions that results in a loss of phospholipid asymmetry in the plasma membrane.</text>
</comment>
<dbReference type="PANTHER" id="PTHR23248:SF63">
    <property type="entry name" value="PHOSPHOLIPID SCRAMBLASE"/>
    <property type="match status" value="1"/>
</dbReference>
<dbReference type="PANTHER" id="PTHR23248">
    <property type="entry name" value="PHOSPHOLIPID SCRAMBLASE-RELATED"/>
    <property type="match status" value="1"/>
</dbReference>
<dbReference type="Pfam" id="PF03803">
    <property type="entry name" value="Scramblase"/>
    <property type="match status" value="1"/>
</dbReference>
<dbReference type="EMBL" id="NEDP02005583">
    <property type="protein sequence ID" value="OWF37708.1"/>
    <property type="molecule type" value="Genomic_DNA"/>
</dbReference>
<keyword evidence="2" id="KW-0564">Palmitate</keyword>
<evidence type="ECO:0000256" key="2">
    <source>
        <dbReference type="RuleBase" id="RU363116"/>
    </source>
</evidence>
<proteinExistence type="inferred from homology"/>
<comment type="caution">
    <text evidence="3">The sequence shown here is derived from an EMBL/GenBank/DDBJ whole genome shotgun (WGS) entry which is preliminary data.</text>
</comment>
<dbReference type="InterPro" id="IPR005552">
    <property type="entry name" value="Scramblase"/>
</dbReference>
<comment type="similarity">
    <text evidence="1 2">Belongs to the phospholipid scramblase family.</text>
</comment>
<dbReference type="AlphaFoldDB" id="A0A210PMJ8"/>
<dbReference type="Proteomes" id="UP000242188">
    <property type="component" value="Unassembled WGS sequence"/>
</dbReference>
<reference evidence="3 4" key="1">
    <citation type="journal article" date="2017" name="Nat. Ecol. Evol.">
        <title>Scallop genome provides insights into evolution of bilaterian karyotype and development.</title>
        <authorList>
            <person name="Wang S."/>
            <person name="Zhang J."/>
            <person name="Jiao W."/>
            <person name="Li J."/>
            <person name="Xun X."/>
            <person name="Sun Y."/>
            <person name="Guo X."/>
            <person name="Huan P."/>
            <person name="Dong B."/>
            <person name="Zhang L."/>
            <person name="Hu X."/>
            <person name="Sun X."/>
            <person name="Wang J."/>
            <person name="Zhao C."/>
            <person name="Wang Y."/>
            <person name="Wang D."/>
            <person name="Huang X."/>
            <person name="Wang R."/>
            <person name="Lv J."/>
            <person name="Li Y."/>
            <person name="Zhang Z."/>
            <person name="Liu B."/>
            <person name="Lu W."/>
            <person name="Hui Y."/>
            <person name="Liang J."/>
            <person name="Zhou Z."/>
            <person name="Hou R."/>
            <person name="Li X."/>
            <person name="Liu Y."/>
            <person name="Li H."/>
            <person name="Ning X."/>
            <person name="Lin Y."/>
            <person name="Zhao L."/>
            <person name="Xing Q."/>
            <person name="Dou J."/>
            <person name="Li Y."/>
            <person name="Mao J."/>
            <person name="Guo H."/>
            <person name="Dou H."/>
            <person name="Li T."/>
            <person name="Mu C."/>
            <person name="Jiang W."/>
            <person name="Fu Q."/>
            <person name="Fu X."/>
            <person name="Miao Y."/>
            <person name="Liu J."/>
            <person name="Yu Q."/>
            <person name="Li R."/>
            <person name="Liao H."/>
            <person name="Li X."/>
            <person name="Kong Y."/>
            <person name="Jiang Z."/>
            <person name="Chourrout D."/>
            <person name="Li R."/>
            <person name="Bao Z."/>
        </authorList>
    </citation>
    <scope>NUCLEOTIDE SEQUENCE [LARGE SCALE GENOMIC DNA]</scope>
    <source>
        <strain evidence="3 4">PY_sf001</strain>
    </source>
</reference>
<dbReference type="OrthoDB" id="191150at2759"/>
<protein>
    <recommendedName>
        <fullName evidence="2">Phospholipid scramblase</fullName>
    </recommendedName>
</protein>
<evidence type="ECO:0000313" key="4">
    <source>
        <dbReference type="Proteomes" id="UP000242188"/>
    </source>
</evidence>
<keyword evidence="2" id="KW-0106">Calcium</keyword>
<dbReference type="GO" id="GO:0005886">
    <property type="term" value="C:plasma membrane"/>
    <property type="evidence" value="ECO:0007669"/>
    <property type="project" value="TreeGrafter"/>
</dbReference>
<organism evidence="3 4">
    <name type="scientific">Mizuhopecten yessoensis</name>
    <name type="common">Japanese scallop</name>
    <name type="synonym">Patinopecten yessoensis</name>
    <dbReference type="NCBI Taxonomy" id="6573"/>
    <lineage>
        <taxon>Eukaryota</taxon>
        <taxon>Metazoa</taxon>
        <taxon>Spiralia</taxon>
        <taxon>Lophotrochozoa</taxon>
        <taxon>Mollusca</taxon>
        <taxon>Bivalvia</taxon>
        <taxon>Autobranchia</taxon>
        <taxon>Pteriomorphia</taxon>
        <taxon>Pectinida</taxon>
        <taxon>Pectinoidea</taxon>
        <taxon>Pectinidae</taxon>
        <taxon>Mizuhopecten</taxon>
    </lineage>
</organism>
<keyword evidence="4" id="KW-1185">Reference proteome</keyword>
<comment type="cofactor">
    <cofactor evidence="2">
        <name>Ca(2+)</name>
        <dbReference type="ChEBI" id="CHEBI:29108"/>
    </cofactor>
</comment>
<evidence type="ECO:0000313" key="3">
    <source>
        <dbReference type="EMBL" id="OWF37708.1"/>
    </source>
</evidence>
<evidence type="ECO:0000256" key="1">
    <source>
        <dbReference type="ARBA" id="ARBA00005350"/>
    </source>
</evidence>
<keyword evidence="2" id="KW-0449">Lipoprotein</keyword>
<sequence length="242" mass="26819">MEMEGIVLKQPTGAVQQSNALAFLANLDFIKIRQKVDLAELFTPWEVKNRYEVCDRNDQVFMYVTEESDTCERLCFLPVQRGLVLHVTDVNGQEIAQIKKNFKCCAGGSCCASADCCAMEMWVDQPVGRTLAHVRQMVYCCSPKFHVFDGNGTQVFEVTGPCCICQGPGCYGDIEYPLTNPGGSDANARVTKIWDGAGRACCTHANTFGCHFPANMDVQQKLSVFGSTFVLDYLLYENNGDQ</sequence>
<name>A0A210PMJ8_MIZYE</name>
<dbReference type="GO" id="GO:0017128">
    <property type="term" value="F:phospholipid scramblase activity"/>
    <property type="evidence" value="ECO:0007669"/>
    <property type="project" value="InterPro"/>
</dbReference>